<dbReference type="PANTHER" id="PTHR40618:SF1">
    <property type="entry name" value="B-ZIP TRANSCRIPTION FACTOR (EUROFUNG)"/>
    <property type="match status" value="1"/>
</dbReference>
<dbReference type="PANTHER" id="PTHR40618">
    <property type="entry name" value="B-ZIP TRANSCRIPTION FACTOR (EUROFUNG)-RELATED"/>
    <property type="match status" value="1"/>
</dbReference>
<organism evidence="2 3">
    <name type="scientific">Aspergillus pseudodeflectus</name>
    <dbReference type="NCBI Taxonomy" id="176178"/>
    <lineage>
        <taxon>Eukaryota</taxon>
        <taxon>Fungi</taxon>
        <taxon>Dikarya</taxon>
        <taxon>Ascomycota</taxon>
        <taxon>Pezizomycotina</taxon>
        <taxon>Eurotiomycetes</taxon>
        <taxon>Eurotiomycetidae</taxon>
        <taxon>Eurotiales</taxon>
        <taxon>Aspergillaceae</taxon>
        <taxon>Aspergillus</taxon>
        <taxon>Aspergillus subgen. Nidulantes</taxon>
    </lineage>
</organism>
<evidence type="ECO:0000313" key="2">
    <source>
        <dbReference type="EMBL" id="KAL2850498.1"/>
    </source>
</evidence>
<dbReference type="GeneID" id="98155276"/>
<dbReference type="InterPro" id="IPR046347">
    <property type="entry name" value="bZIP_sf"/>
</dbReference>
<evidence type="ECO:0008006" key="4">
    <source>
        <dbReference type="Google" id="ProtNLM"/>
    </source>
</evidence>
<feature type="region of interest" description="Disordered" evidence="1">
    <location>
        <begin position="1"/>
        <end position="31"/>
    </location>
</feature>
<feature type="compositionally biased region" description="Polar residues" evidence="1">
    <location>
        <begin position="116"/>
        <end position="127"/>
    </location>
</feature>
<evidence type="ECO:0000256" key="1">
    <source>
        <dbReference type="SAM" id="MobiDB-lite"/>
    </source>
</evidence>
<evidence type="ECO:0000313" key="3">
    <source>
        <dbReference type="Proteomes" id="UP001610444"/>
    </source>
</evidence>
<feature type="compositionally biased region" description="Basic and acidic residues" evidence="1">
    <location>
        <begin position="19"/>
        <end position="31"/>
    </location>
</feature>
<proteinExistence type="predicted"/>
<dbReference type="SUPFAM" id="SSF57959">
    <property type="entry name" value="Leucine zipper domain"/>
    <property type="match status" value="1"/>
</dbReference>
<name>A0ABR4KH12_9EURO</name>
<feature type="region of interest" description="Disordered" evidence="1">
    <location>
        <begin position="108"/>
        <end position="129"/>
    </location>
</feature>
<dbReference type="Proteomes" id="UP001610444">
    <property type="component" value="Unassembled WGS sequence"/>
</dbReference>
<dbReference type="RefSeq" id="XP_070899367.1">
    <property type="nucleotide sequence ID" value="XM_071040112.1"/>
</dbReference>
<keyword evidence="3" id="KW-1185">Reference proteome</keyword>
<dbReference type="CDD" id="cd14688">
    <property type="entry name" value="bZIP_YAP"/>
    <property type="match status" value="1"/>
</dbReference>
<dbReference type="EMBL" id="JBFXLR010000020">
    <property type="protein sequence ID" value="KAL2850498.1"/>
    <property type="molecule type" value="Genomic_DNA"/>
</dbReference>
<sequence>MTEARTAVPRPQKRGRPRTMKDDQQDPEERRRKQIRLAQQTYRRRKEIMITNLQTRVQELESGIEELSESFLSFSDILLENDILEKHPRVTSALHKIGHQFVSLAKSGCDDDHDQSSAGNNATNTPLSKKLSVARNTNLDSNPDLAQHGTLPIIENMTQSSLATRAQSQLPLTPPYQEQPILPFEIDLPSPTVPTSTSSPPLYNALPISSLGNLTKQGWTFSHSLVRECYENGYRLLVDSPDNYTTIQVIFGRQLTTFERNHMISAFYAAMHDEVGDIIKLHATFLSSLRSKNNSYSTEQRMISSKTRQNEIQSTLDEWLDASGVQGFLHRKGIIIQNTGSVCSSPPSDFQAKFNVLGFIRLLSLGPLCFGRGPAFRMRDVEDALHLTTSENPLPFDSFYMNSPTL</sequence>
<dbReference type="Gene3D" id="1.20.5.170">
    <property type="match status" value="1"/>
</dbReference>
<protein>
    <recommendedName>
        <fullName evidence="4">BZIP domain-containing protein</fullName>
    </recommendedName>
</protein>
<accession>A0ABR4KH12</accession>
<gene>
    <name evidence="2" type="ORF">BJX68DRAFT_237020</name>
</gene>
<reference evidence="2 3" key="1">
    <citation type="submission" date="2024-07" db="EMBL/GenBank/DDBJ databases">
        <title>Section-level genome sequencing and comparative genomics of Aspergillus sections Usti and Cavernicolus.</title>
        <authorList>
            <consortium name="Lawrence Berkeley National Laboratory"/>
            <person name="Nybo J.L."/>
            <person name="Vesth T.C."/>
            <person name="Theobald S."/>
            <person name="Frisvad J.C."/>
            <person name="Larsen T.O."/>
            <person name="Kjaerboelling I."/>
            <person name="Rothschild-Mancinelli K."/>
            <person name="Lyhne E.K."/>
            <person name="Kogle M.E."/>
            <person name="Barry K."/>
            <person name="Clum A."/>
            <person name="Na H."/>
            <person name="Ledsgaard L."/>
            <person name="Lin J."/>
            <person name="Lipzen A."/>
            <person name="Kuo A."/>
            <person name="Riley R."/>
            <person name="Mondo S."/>
            <person name="LaButti K."/>
            <person name="Haridas S."/>
            <person name="Pangalinan J."/>
            <person name="Salamov A.A."/>
            <person name="Simmons B.A."/>
            <person name="Magnuson J.K."/>
            <person name="Chen J."/>
            <person name="Drula E."/>
            <person name="Henrissat B."/>
            <person name="Wiebenga A."/>
            <person name="Lubbers R.J."/>
            <person name="Gomes A.C."/>
            <person name="Macurrencykelacurrency M.R."/>
            <person name="Stajich J."/>
            <person name="Grigoriev I.V."/>
            <person name="Mortensen U.H."/>
            <person name="De vries R.P."/>
            <person name="Baker S.E."/>
            <person name="Andersen M.R."/>
        </authorList>
    </citation>
    <scope>NUCLEOTIDE SEQUENCE [LARGE SCALE GENOMIC DNA]</scope>
    <source>
        <strain evidence="2 3">CBS 756.74</strain>
    </source>
</reference>
<comment type="caution">
    <text evidence="2">The sequence shown here is derived from an EMBL/GenBank/DDBJ whole genome shotgun (WGS) entry which is preliminary data.</text>
</comment>